<dbReference type="RefSeq" id="XP_068364363.1">
    <property type="nucleotide sequence ID" value="XM_068489952.1"/>
</dbReference>
<dbReference type="PROSITE" id="PS51419">
    <property type="entry name" value="RAB"/>
    <property type="match status" value="1"/>
</dbReference>
<dbReference type="InterPro" id="IPR050209">
    <property type="entry name" value="Rab_GTPases_membrane_traffic"/>
</dbReference>
<evidence type="ECO:0000313" key="3">
    <source>
        <dbReference type="Proteomes" id="UP000179807"/>
    </source>
</evidence>
<dbReference type="GeneID" id="94824656"/>
<dbReference type="Gene3D" id="3.40.50.300">
    <property type="entry name" value="P-loop containing nucleotide triphosphate hydrolases"/>
    <property type="match status" value="1"/>
</dbReference>
<dbReference type="SUPFAM" id="SSF52540">
    <property type="entry name" value="P-loop containing nucleoside triphosphate hydrolases"/>
    <property type="match status" value="1"/>
</dbReference>
<dbReference type="SMART" id="SM00175">
    <property type="entry name" value="RAB"/>
    <property type="match status" value="1"/>
</dbReference>
<gene>
    <name evidence="2" type="ORF">TRFO_01182</name>
</gene>
<dbReference type="CDD" id="cd00154">
    <property type="entry name" value="Rab"/>
    <property type="match status" value="1"/>
</dbReference>
<proteinExistence type="inferred from homology"/>
<dbReference type="Proteomes" id="UP000179807">
    <property type="component" value="Unassembled WGS sequence"/>
</dbReference>
<dbReference type="AlphaFoldDB" id="A0A1J4KJ12"/>
<dbReference type="FunFam" id="3.40.50.300:FF:000808">
    <property type="entry name" value="Small GTP-binding protein, putative"/>
    <property type="match status" value="1"/>
</dbReference>
<dbReference type="PRINTS" id="PR00449">
    <property type="entry name" value="RASTRNSFRMNG"/>
</dbReference>
<dbReference type="SMART" id="SM00174">
    <property type="entry name" value="RHO"/>
    <property type="match status" value="1"/>
</dbReference>
<evidence type="ECO:0000313" key="2">
    <source>
        <dbReference type="EMBL" id="OHT11227.1"/>
    </source>
</evidence>
<accession>A0A1J4KJ12</accession>
<comment type="similarity">
    <text evidence="1">Belongs to the small GTPase superfamily. Rab family.</text>
</comment>
<dbReference type="Pfam" id="PF00071">
    <property type="entry name" value="Ras"/>
    <property type="match status" value="1"/>
</dbReference>
<name>A0A1J4KJ12_9EUKA</name>
<reference evidence="2" key="1">
    <citation type="submission" date="2016-10" db="EMBL/GenBank/DDBJ databases">
        <authorList>
            <person name="Benchimol M."/>
            <person name="Almeida L.G."/>
            <person name="Vasconcelos A.T."/>
            <person name="Perreira-Neves A."/>
            <person name="Rosa I.A."/>
            <person name="Tasca T."/>
            <person name="Bogo M.R."/>
            <person name="de Souza W."/>
        </authorList>
    </citation>
    <scope>NUCLEOTIDE SEQUENCE [LARGE SCALE GENOMIC DNA]</scope>
    <source>
        <strain evidence="2">K</strain>
    </source>
</reference>
<dbReference type="GO" id="GO:0005525">
    <property type="term" value="F:GTP binding"/>
    <property type="evidence" value="ECO:0007669"/>
    <property type="project" value="InterPro"/>
</dbReference>
<evidence type="ECO:0000256" key="1">
    <source>
        <dbReference type="ARBA" id="ARBA00006270"/>
    </source>
</evidence>
<dbReference type="VEuPathDB" id="TrichDB:TRFO_01182"/>
<dbReference type="PROSITE" id="PS51421">
    <property type="entry name" value="RAS"/>
    <property type="match status" value="1"/>
</dbReference>
<dbReference type="PROSITE" id="PS51420">
    <property type="entry name" value="RHO"/>
    <property type="match status" value="1"/>
</dbReference>
<dbReference type="OrthoDB" id="10020961at2759"/>
<dbReference type="GO" id="GO:0003924">
    <property type="term" value="F:GTPase activity"/>
    <property type="evidence" value="ECO:0007669"/>
    <property type="project" value="InterPro"/>
</dbReference>
<protein>
    <submittedName>
        <fullName evidence="2">Small GTP-binding protein</fullName>
    </submittedName>
</protein>
<dbReference type="PANTHER" id="PTHR47979">
    <property type="entry name" value="DRAB11-RELATED"/>
    <property type="match status" value="1"/>
</dbReference>
<dbReference type="NCBIfam" id="TIGR00231">
    <property type="entry name" value="small_GTP"/>
    <property type="match status" value="1"/>
</dbReference>
<keyword evidence="3" id="KW-1185">Reference proteome</keyword>
<dbReference type="InterPro" id="IPR005225">
    <property type="entry name" value="Small_GTP-bd"/>
</dbReference>
<dbReference type="EMBL" id="MLAK01000593">
    <property type="protein sequence ID" value="OHT11227.1"/>
    <property type="molecule type" value="Genomic_DNA"/>
</dbReference>
<dbReference type="InterPro" id="IPR027417">
    <property type="entry name" value="P-loop_NTPase"/>
</dbReference>
<sequence>MKRIRAVLCGEASVGKSSILRRFSENVFFENSSTTIAGAFLSRFVELNHEVINLEIWDTAGSERYHSVIPSFFKNAGVVAIVYDITSRQSFENLPFWVDFAISNSPVQTPIFIVGNKADLYDRRNVTFEEAKAFSNHNHAAGFIETSAKTGEQIEGLFTLLASVPPSGQVELQEITNVINLEGKKNCC</sequence>
<dbReference type="SMART" id="SM00173">
    <property type="entry name" value="RAS"/>
    <property type="match status" value="1"/>
</dbReference>
<dbReference type="InterPro" id="IPR001806">
    <property type="entry name" value="Small_GTPase"/>
</dbReference>
<organism evidence="2 3">
    <name type="scientific">Tritrichomonas foetus</name>
    <dbReference type="NCBI Taxonomy" id="1144522"/>
    <lineage>
        <taxon>Eukaryota</taxon>
        <taxon>Metamonada</taxon>
        <taxon>Parabasalia</taxon>
        <taxon>Tritrichomonadida</taxon>
        <taxon>Tritrichomonadidae</taxon>
        <taxon>Tritrichomonas</taxon>
    </lineage>
</organism>
<comment type="caution">
    <text evidence="2">The sequence shown here is derived from an EMBL/GenBank/DDBJ whole genome shotgun (WGS) entry which is preliminary data.</text>
</comment>